<dbReference type="STRING" id="4155.A0A022QCZ4"/>
<dbReference type="Proteomes" id="UP000030748">
    <property type="component" value="Unassembled WGS sequence"/>
</dbReference>
<dbReference type="InterPro" id="IPR050253">
    <property type="entry name" value="Seed_Storage-Functional"/>
</dbReference>
<dbReference type="GO" id="GO:0045735">
    <property type="term" value="F:nutrient reservoir activity"/>
    <property type="evidence" value="ECO:0007669"/>
    <property type="project" value="UniProtKB-KW"/>
</dbReference>
<sequence length="343" mass="36896">MELNLSPQMADTTIFEGDGGGYYIWTDAKSPALVEAELAAGKLVLQPRGFALPHYADSHKIGYVAQGTCTVGLVSPTNSEEKVVIINKGEAIPVSAGTISWWFNGGDSDVTLIFLGKGSQSYNPGQFNYFFLTGAIGLMGGFSTEFISKIYNFDESDLQKLAKSQVNPFIIKLGPEINMPSESNCTVGGYVFNFENEFFSNANTIEMTANNFTMLDKIGLSAGVVKIESNTIMSPSYSTDSAQRIFYVTKGSGRVQIVGLNGSQSLDAILEEGQIFVVPKFFAVTQLAGENGLEFFSVSTSPRPVLGQLGGIASVWKALSPPVLQAALSISPDFVKDFKSKIE</sequence>
<dbReference type="PRINTS" id="PR00439">
    <property type="entry name" value="11SGLOBULIN"/>
</dbReference>
<evidence type="ECO:0000313" key="6">
    <source>
        <dbReference type="EMBL" id="EYU26537.1"/>
    </source>
</evidence>
<evidence type="ECO:0000259" key="5">
    <source>
        <dbReference type="SMART" id="SM00835"/>
    </source>
</evidence>
<keyword evidence="2" id="KW-0758">Storage protein</keyword>
<evidence type="ECO:0000256" key="4">
    <source>
        <dbReference type="ARBA" id="ARBA00023157"/>
    </source>
</evidence>
<evidence type="ECO:0000256" key="2">
    <source>
        <dbReference type="ARBA" id="ARBA00022761"/>
    </source>
</evidence>
<protein>
    <recommendedName>
        <fullName evidence="5">Cupin type-1 domain-containing protein</fullName>
    </recommendedName>
</protein>
<dbReference type="InterPro" id="IPR011051">
    <property type="entry name" value="RmlC_Cupin_sf"/>
</dbReference>
<keyword evidence="3" id="KW-0708">Seed storage protein</keyword>
<dbReference type="SUPFAM" id="SSF51182">
    <property type="entry name" value="RmlC-like cupins"/>
    <property type="match status" value="1"/>
</dbReference>
<feature type="domain" description="Cupin type-1" evidence="5">
    <location>
        <begin position="200"/>
        <end position="336"/>
    </location>
</feature>
<accession>A0A022QCZ4</accession>
<comment type="similarity">
    <text evidence="1">Belongs to the 11S seed storage protein (globulins) family.</text>
</comment>
<dbReference type="SMART" id="SM00835">
    <property type="entry name" value="Cupin_1"/>
    <property type="match status" value="2"/>
</dbReference>
<dbReference type="InterPro" id="IPR006045">
    <property type="entry name" value="Cupin_1"/>
</dbReference>
<evidence type="ECO:0000256" key="1">
    <source>
        <dbReference type="ARBA" id="ARBA00007178"/>
    </source>
</evidence>
<evidence type="ECO:0000313" key="7">
    <source>
        <dbReference type="Proteomes" id="UP000030748"/>
    </source>
</evidence>
<dbReference type="Pfam" id="PF00190">
    <property type="entry name" value="Cupin_1"/>
    <property type="match status" value="2"/>
</dbReference>
<reference evidence="6 7" key="1">
    <citation type="journal article" date="2013" name="Proc. Natl. Acad. Sci. U.S.A.">
        <title>Fine-scale variation in meiotic recombination in Mimulus inferred from population shotgun sequencing.</title>
        <authorList>
            <person name="Hellsten U."/>
            <person name="Wright K.M."/>
            <person name="Jenkins J."/>
            <person name="Shu S."/>
            <person name="Yuan Y."/>
            <person name="Wessler S.R."/>
            <person name="Schmutz J."/>
            <person name="Willis J.H."/>
            <person name="Rokhsar D.S."/>
        </authorList>
    </citation>
    <scope>NUCLEOTIDE SEQUENCE [LARGE SCALE GENOMIC DNA]</scope>
    <source>
        <strain evidence="7">cv. DUN x IM62</strain>
    </source>
</reference>
<dbReference type="OMA" id="RAMMGEM"/>
<evidence type="ECO:0000256" key="3">
    <source>
        <dbReference type="ARBA" id="ARBA00023129"/>
    </source>
</evidence>
<dbReference type="PANTHER" id="PTHR31189:SF45">
    <property type="entry name" value="OS09G0552500 PROTEIN"/>
    <property type="match status" value="1"/>
</dbReference>
<dbReference type="CDD" id="cd02242">
    <property type="entry name" value="cupin_11S_legumin_N"/>
    <property type="match status" value="1"/>
</dbReference>
<feature type="domain" description="Cupin type-1" evidence="5">
    <location>
        <begin position="3"/>
        <end position="159"/>
    </location>
</feature>
<dbReference type="PhylomeDB" id="A0A022QCZ4"/>
<dbReference type="OrthoDB" id="735591at2759"/>
<keyword evidence="7" id="KW-1185">Reference proteome</keyword>
<dbReference type="eggNOG" id="ENOG502QUW2">
    <property type="taxonomic scope" value="Eukaryota"/>
</dbReference>
<gene>
    <name evidence="6" type="ORF">MIMGU_mgv1a009406mg</name>
</gene>
<dbReference type="InterPro" id="IPR014710">
    <property type="entry name" value="RmlC-like_jellyroll"/>
</dbReference>
<organism evidence="6 7">
    <name type="scientific">Erythranthe guttata</name>
    <name type="common">Yellow monkey flower</name>
    <name type="synonym">Mimulus guttatus</name>
    <dbReference type="NCBI Taxonomy" id="4155"/>
    <lineage>
        <taxon>Eukaryota</taxon>
        <taxon>Viridiplantae</taxon>
        <taxon>Streptophyta</taxon>
        <taxon>Embryophyta</taxon>
        <taxon>Tracheophyta</taxon>
        <taxon>Spermatophyta</taxon>
        <taxon>Magnoliopsida</taxon>
        <taxon>eudicotyledons</taxon>
        <taxon>Gunneridae</taxon>
        <taxon>Pentapetalae</taxon>
        <taxon>asterids</taxon>
        <taxon>lamiids</taxon>
        <taxon>Lamiales</taxon>
        <taxon>Phrymaceae</taxon>
        <taxon>Erythranthe</taxon>
    </lineage>
</organism>
<dbReference type="PANTHER" id="PTHR31189">
    <property type="entry name" value="OS03G0336100 PROTEIN-RELATED"/>
    <property type="match status" value="1"/>
</dbReference>
<dbReference type="EMBL" id="KI631651">
    <property type="protein sequence ID" value="EYU26537.1"/>
    <property type="molecule type" value="Genomic_DNA"/>
</dbReference>
<dbReference type="Gene3D" id="2.60.120.10">
    <property type="entry name" value="Jelly Rolls"/>
    <property type="match status" value="2"/>
</dbReference>
<keyword evidence="4" id="KW-1015">Disulfide bond</keyword>
<name>A0A022QCZ4_ERYGU</name>
<proteinExistence type="inferred from homology"/>
<dbReference type="CDD" id="cd02243">
    <property type="entry name" value="cupin_11S_legumin_C"/>
    <property type="match status" value="1"/>
</dbReference>
<dbReference type="AlphaFoldDB" id="A0A022QCZ4"/>
<dbReference type="InterPro" id="IPR006044">
    <property type="entry name" value="11S_seedstore_pln"/>
</dbReference>
<dbReference type="KEGG" id="egt:105970205"/>